<dbReference type="AlphaFoldDB" id="A0A8X6JB09"/>
<keyword evidence="2" id="KW-1185">Reference proteome</keyword>
<gene>
    <name evidence="1" type="ORF">TNCT_586821</name>
</gene>
<accession>A0A8X6JB09</accession>
<dbReference type="EMBL" id="BMAO01019088">
    <property type="protein sequence ID" value="GFR28230.1"/>
    <property type="molecule type" value="Genomic_DNA"/>
</dbReference>
<name>A0A8X6JB09_TRICU</name>
<proteinExistence type="predicted"/>
<dbReference type="Proteomes" id="UP000887116">
    <property type="component" value="Unassembled WGS sequence"/>
</dbReference>
<evidence type="ECO:0000313" key="1">
    <source>
        <dbReference type="EMBL" id="GFR28230.1"/>
    </source>
</evidence>
<organism evidence="1 2">
    <name type="scientific">Trichonephila clavata</name>
    <name type="common">Joro spider</name>
    <name type="synonym">Nephila clavata</name>
    <dbReference type="NCBI Taxonomy" id="2740835"/>
    <lineage>
        <taxon>Eukaryota</taxon>
        <taxon>Metazoa</taxon>
        <taxon>Ecdysozoa</taxon>
        <taxon>Arthropoda</taxon>
        <taxon>Chelicerata</taxon>
        <taxon>Arachnida</taxon>
        <taxon>Araneae</taxon>
        <taxon>Araneomorphae</taxon>
        <taxon>Entelegynae</taxon>
        <taxon>Araneoidea</taxon>
        <taxon>Nephilidae</taxon>
        <taxon>Trichonephila</taxon>
    </lineage>
</organism>
<comment type="caution">
    <text evidence="1">The sequence shown here is derived from an EMBL/GenBank/DDBJ whole genome shotgun (WGS) entry which is preliminary data.</text>
</comment>
<reference evidence="1" key="1">
    <citation type="submission" date="2020-07" db="EMBL/GenBank/DDBJ databases">
        <title>Multicomponent nature underlies the extraordinary mechanical properties of spider dragline silk.</title>
        <authorList>
            <person name="Kono N."/>
            <person name="Nakamura H."/>
            <person name="Mori M."/>
            <person name="Yoshida Y."/>
            <person name="Ohtoshi R."/>
            <person name="Malay A.D."/>
            <person name="Moran D.A.P."/>
            <person name="Tomita M."/>
            <person name="Numata K."/>
            <person name="Arakawa K."/>
        </authorList>
    </citation>
    <scope>NUCLEOTIDE SEQUENCE</scope>
</reference>
<evidence type="ECO:0000313" key="2">
    <source>
        <dbReference type="Proteomes" id="UP000887116"/>
    </source>
</evidence>
<sequence length="83" mass="9576">MPHLKHSRSSVQARNKGPLIPFACFWPPSNMDLLSLNKVTFKFNRDQTSISGGLILEEGWWLRTIITSLTMVSGYYDFCEWPL</sequence>
<protein>
    <submittedName>
        <fullName evidence="1">Uncharacterized protein</fullName>
    </submittedName>
</protein>